<reference evidence="1" key="1">
    <citation type="journal article" date="2024" name="J. Gen. Virol.">
        <title>Novel phages of Pseudomonas syringae unveil numerous potential auxiliary metabolic genes.</title>
        <authorList>
            <person name="Feltin C."/>
            <person name="Garneau J.R."/>
            <person name="Morris C.E."/>
            <person name="Berard A."/>
            <person name="Torres-Barcelo C."/>
        </authorList>
    </citation>
    <scope>NUCLEOTIDE SEQUENCE</scope>
</reference>
<gene>
    <name evidence="1" type="ORF">Cygsa01_00022</name>
</gene>
<organism evidence="1">
    <name type="scientific">Pseudomonas phage Cygsa01</name>
    <dbReference type="NCBI Taxonomy" id="3138529"/>
    <lineage>
        <taxon>Viruses</taxon>
    </lineage>
</organism>
<dbReference type="EMBL" id="PP179332">
    <property type="protein sequence ID" value="XAI71068.1"/>
    <property type="molecule type" value="Genomic_DNA"/>
</dbReference>
<name>A0AAU6W3H7_9VIRU</name>
<sequence>MKKIVLGNADYIVSIEQTEPVEGRATGFPMITFRKVGEVGAKVGDVVGLPMAQIEELTIQGESFGIIFQKDDSAAVVASILDVIANGSVNTATEL</sequence>
<accession>A0AAU6W3H7</accession>
<evidence type="ECO:0000313" key="1">
    <source>
        <dbReference type="EMBL" id="XAI71068.1"/>
    </source>
</evidence>
<protein>
    <submittedName>
        <fullName evidence="1">Uncharacterized protein</fullName>
    </submittedName>
</protein>
<proteinExistence type="predicted"/>